<sequence length="365" mass="41614">MGSTVVLRPDPPNFAAKQKDHTDISPREEVWSEEEISNLFHFSKVLGMSVEGHEVEILNLLEKLKLRTGNSTLCKRRKKKKSCTTRFERELKRLECSNVRGLNDSEKRKLIKGVVRNQKTRFGLPFGDEDARVRQEVSCSSGQQSLGELGGRKGGEKEDFWEELSAIRGLWEDPWCLGGDFYAVRFPEERRNSLRLTTEMRRFSEVIGELGLKDLPLAGGPFTWIGGLNSQAASRLDRFLFSDQWEDHFSAITQAALPRLISDHSPIVLQAGGFSSGKSPFRSHCIAEKLKALKKDLKNWNKEVIGNVSLNRAEAFSRLQRWETRENDSPLTASEVEAKNLALEDYKKWLCWKKLLGDRSQEKFG</sequence>
<accession>A0A438I082</accession>
<protein>
    <recommendedName>
        <fullName evidence="4">Endonuclease/exonuclease/phosphatase domain-containing protein</fullName>
    </recommendedName>
</protein>
<feature type="region of interest" description="Disordered" evidence="1">
    <location>
        <begin position="1"/>
        <end position="24"/>
    </location>
</feature>
<reference evidence="2 3" key="1">
    <citation type="journal article" date="2018" name="PLoS Genet.">
        <title>Population sequencing reveals clonal diversity and ancestral inbreeding in the grapevine cultivar Chardonnay.</title>
        <authorList>
            <person name="Roach M.J."/>
            <person name="Johnson D.L."/>
            <person name="Bohlmann J."/>
            <person name="van Vuuren H.J."/>
            <person name="Jones S.J."/>
            <person name="Pretorius I.S."/>
            <person name="Schmidt S.A."/>
            <person name="Borneman A.R."/>
        </authorList>
    </citation>
    <scope>NUCLEOTIDE SEQUENCE [LARGE SCALE GENOMIC DNA]</scope>
    <source>
        <strain evidence="3">cv. Chardonnay</strain>
        <tissue evidence="2">Leaf</tissue>
    </source>
</reference>
<name>A0A438I082_VITVI</name>
<dbReference type="EMBL" id="QGNW01000158">
    <property type="protein sequence ID" value="RVW90107.1"/>
    <property type="molecule type" value="Genomic_DNA"/>
</dbReference>
<organism evidence="2 3">
    <name type="scientific">Vitis vinifera</name>
    <name type="common">Grape</name>
    <dbReference type="NCBI Taxonomy" id="29760"/>
    <lineage>
        <taxon>Eukaryota</taxon>
        <taxon>Viridiplantae</taxon>
        <taxon>Streptophyta</taxon>
        <taxon>Embryophyta</taxon>
        <taxon>Tracheophyta</taxon>
        <taxon>Spermatophyta</taxon>
        <taxon>Magnoliopsida</taxon>
        <taxon>eudicotyledons</taxon>
        <taxon>Gunneridae</taxon>
        <taxon>Pentapetalae</taxon>
        <taxon>rosids</taxon>
        <taxon>Vitales</taxon>
        <taxon>Vitaceae</taxon>
        <taxon>Viteae</taxon>
        <taxon>Vitis</taxon>
    </lineage>
</organism>
<dbReference type="PANTHER" id="PTHR33710:SF64">
    <property type="entry name" value="ENDONUCLEASE_EXONUCLEASE_PHOSPHATASE DOMAIN-CONTAINING PROTEIN"/>
    <property type="match status" value="1"/>
</dbReference>
<evidence type="ECO:0000313" key="2">
    <source>
        <dbReference type="EMBL" id="RVW90107.1"/>
    </source>
</evidence>
<dbReference type="SUPFAM" id="SSF56219">
    <property type="entry name" value="DNase I-like"/>
    <property type="match status" value="1"/>
</dbReference>
<evidence type="ECO:0008006" key="4">
    <source>
        <dbReference type="Google" id="ProtNLM"/>
    </source>
</evidence>
<comment type="caution">
    <text evidence="2">The sequence shown here is derived from an EMBL/GenBank/DDBJ whole genome shotgun (WGS) entry which is preliminary data.</text>
</comment>
<proteinExistence type="predicted"/>
<evidence type="ECO:0000313" key="3">
    <source>
        <dbReference type="Proteomes" id="UP000288805"/>
    </source>
</evidence>
<dbReference type="PANTHER" id="PTHR33710">
    <property type="entry name" value="BNAC02G09200D PROTEIN"/>
    <property type="match status" value="1"/>
</dbReference>
<dbReference type="InterPro" id="IPR036691">
    <property type="entry name" value="Endo/exonu/phosph_ase_sf"/>
</dbReference>
<dbReference type="Gene3D" id="3.60.10.10">
    <property type="entry name" value="Endonuclease/exonuclease/phosphatase"/>
    <property type="match status" value="1"/>
</dbReference>
<dbReference type="Proteomes" id="UP000288805">
    <property type="component" value="Unassembled WGS sequence"/>
</dbReference>
<dbReference type="AlphaFoldDB" id="A0A438I082"/>
<gene>
    <name evidence="2" type="ORF">CK203_035864</name>
</gene>
<evidence type="ECO:0000256" key="1">
    <source>
        <dbReference type="SAM" id="MobiDB-lite"/>
    </source>
</evidence>